<feature type="transmembrane region" description="Helical" evidence="1">
    <location>
        <begin position="171"/>
        <end position="193"/>
    </location>
</feature>
<feature type="transmembrane region" description="Helical" evidence="1">
    <location>
        <begin position="105"/>
        <end position="126"/>
    </location>
</feature>
<dbReference type="OrthoDB" id="2965073at2"/>
<evidence type="ECO:0000256" key="1">
    <source>
        <dbReference type="SAM" id="Phobius"/>
    </source>
</evidence>
<keyword evidence="3" id="KW-1185">Reference proteome</keyword>
<dbReference type="AlphaFoldDB" id="A0A4Y8IE81"/>
<feature type="transmembrane region" description="Helical" evidence="1">
    <location>
        <begin position="205"/>
        <end position="228"/>
    </location>
</feature>
<reference evidence="2 3" key="1">
    <citation type="submission" date="2019-03" db="EMBL/GenBank/DDBJ databases">
        <authorList>
            <person name="He R.-H."/>
        </authorList>
    </citation>
    <scope>NUCLEOTIDE SEQUENCE [LARGE SCALE GENOMIC DNA]</scope>
    <source>
        <strain evidence="3">SH 714</strain>
    </source>
</reference>
<evidence type="ECO:0000313" key="3">
    <source>
        <dbReference type="Proteomes" id="UP000297975"/>
    </source>
</evidence>
<feature type="transmembrane region" description="Helical" evidence="1">
    <location>
        <begin position="50"/>
        <end position="68"/>
    </location>
</feature>
<accession>A0A4Y8IE81</accession>
<dbReference type="Proteomes" id="UP000297975">
    <property type="component" value="Unassembled WGS sequence"/>
</dbReference>
<keyword evidence="1" id="KW-0472">Membrane</keyword>
<feature type="transmembrane region" description="Helical" evidence="1">
    <location>
        <begin position="23"/>
        <end position="44"/>
    </location>
</feature>
<evidence type="ECO:0008006" key="4">
    <source>
        <dbReference type="Google" id="ProtNLM"/>
    </source>
</evidence>
<gene>
    <name evidence="2" type="ORF">E3U55_13285</name>
</gene>
<sequence>MNSWKTAKDLAFFEIKNSWLHRLLLLSLSGGIMLIITLGAFQHYFENSTMGIDIFFILIIFYSYAWAVPKPFQYQKISDENYASPVFIFLHQLAIKNEVLIKSRFIIFFTMILPYLIIFISLLYISPQLRGILDVTSFISFVILWVSVGLAFGAVFPASDLGDVNVTTEKLLLYIFLLIIGVGVVFAFAYALYGNGIIHFTTYLAAQWPLLTAIGSILTAIVSVLFWWKHALKKIQVIDFLN</sequence>
<organism evidence="2 3">
    <name type="scientific">Filobacillus milosensis</name>
    <dbReference type="NCBI Taxonomy" id="94137"/>
    <lineage>
        <taxon>Bacteria</taxon>
        <taxon>Bacillati</taxon>
        <taxon>Bacillota</taxon>
        <taxon>Bacilli</taxon>
        <taxon>Bacillales</taxon>
        <taxon>Bacillaceae</taxon>
        <taxon>Filobacillus</taxon>
    </lineage>
</organism>
<name>A0A4Y8IE81_9BACI</name>
<feature type="transmembrane region" description="Helical" evidence="1">
    <location>
        <begin position="138"/>
        <end position="159"/>
    </location>
</feature>
<proteinExistence type="predicted"/>
<evidence type="ECO:0000313" key="2">
    <source>
        <dbReference type="EMBL" id="TFB14598.1"/>
    </source>
</evidence>
<protein>
    <recommendedName>
        <fullName evidence="4">ABC-2 transporter permease</fullName>
    </recommendedName>
</protein>
<dbReference type="EMBL" id="SOPW01000016">
    <property type="protein sequence ID" value="TFB14598.1"/>
    <property type="molecule type" value="Genomic_DNA"/>
</dbReference>
<keyword evidence="1" id="KW-1133">Transmembrane helix</keyword>
<dbReference type="RefSeq" id="WP_134340963.1">
    <property type="nucleotide sequence ID" value="NZ_SOPW01000016.1"/>
</dbReference>
<keyword evidence="1" id="KW-0812">Transmembrane</keyword>
<comment type="caution">
    <text evidence="2">The sequence shown here is derived from an EMBL/GenBank/DDBJ whole genome shotgun (WGS) entry which is preliminary data.</text>
</comment>